<evidence type="ECO:0000313" key="1">
    <source>
        <dbReference type="EMBL" id="CAB3995742.1"/>
    </source>
</evidence>
<accession>A0A6S7GZP5</accession>
<keyword evidence="2" id="KW-1185">Reference proteome</keyword>
<reference evidence="1" key="1">
    <citation type="submission" date="2020-04" db="EMBL/GenBank/DDBJ databases">
        <authorList>
            <person name="Alioto T."/>
            <person name="Alioto T."/>
            <person name="Gomez Garrido J."/>
        </authorList>
    </citation>
    <scope>NUCLEOTIDE SEQUENCE</scope>
    <source>
        <strain evidence="1">A484AB</strain>
    </source>
</reference>
<dbReference type="OrthoDB" id="10059408at2759"/>
<dbReference type="AlphaFoldDB" id="A0A6S7GZP5"/>
<dbReference type="Proteomes" id="UP001152795">
    <property type="component" value="Unassembled WGS sequence"/>
</dbReference>
<dbReference type="SMART" id="SM00343">
    <property type="entry name" value="ZnF_C2HC"/>
    <property type="match status" value="1"/>
</dbReference>
<sequence length="205" mass="23065">MTTTTNSTGYGPRRGLLFDGNESKYELWEVTFLGYMRLQKLYKVFVRDASEKDPPDASTQADAFAELVQCLNDISLSLVIQDARDDGRKALEVLRQHYQGKGKPPLRNAEEAISDALLITMVLKGLPREYDTFATIVVQREKQMTFAEFKSTLRSHEESAKTHGGKAASVGENIMLTKQKFDGNCFKCGRKGHKSAECWSKTSER</sequence>
<dbReference type="EMBL" id="CACRXK020002722">
    <property type="protein sequence ID" value="CAB3995742.1"/>
    <property type="molecule type" value="Genomic_DNA"/>
</dbReference>
<dbReference type="Pfam" id="PF14223">
    <property type="entry name" value="Retrotran_gag_2"/>
    <property type="match status" value="1"/>
</dbReference>
<dbReference type="GO" id="GO:0008270">
    <property type="term" value="F:zinc ion binding"/>
    <property type="evidence" value="ECO:0007669"/>
    <property type="project" value="InterPro"/>
</dbReference>
<dbReference type="PROSITE" id="PS50158">
    <property type="entry name" value="ZF_CCHC"/>
    <property type="match status" value="1"/>
</dbReference>
<evidence type="ECO:0000313" key="2">
    <source>
        <dbReference type="Proteomes" id="UP001152795"/>
    </source>
</evidence>
<comment type="caution">
    <text evidence="1">The sequence shown here is derived from an EMBL/GenBank/DDBJ whole genome shotgun (WGS) entry which is preliminary data.</text>
</comment>
<gene>
    <name evidence="1" type="ORF">PACLA_8A046459</name>
</gene>
<name>A0A6S7GZP5_PARCT</name>
<proteinExistence type="predicted"/>
<dbReference type="GO" id="GO:0003676">
    <property type="term" value="F:nucleic acid binding"/>
    <property type="evidence" value="ECO:0007669"/>
    <property type="project" value="InterPro"/>
</dbReference>
<organism evidence="1 2">
    <name type="scientific">Paramuricea clavata</name>
    <name type="common">Red gorgonian</name>
    <name type="synonym">Violescent sea-whip</name>
    <dbReference type="NCBI Taxonomy" id="317549"/>
    <lineage>
        <taxon>Eukaryota</taxon>
        <taxon>Metazoa</taxon>
        <taxon>Cnidaria</taxon>
        <taxon>Anthozoa</taxon>
        <taxon>Octocorallia</taxon>
        <taxon>Malacalcyonacea</taxon>
        <taxon>Plexauridae</taxon>
        <taxon>Paramuricea</taxon>
    </lineage>
</organism>
<protein>
    <submittedName>
        <fullName evidence="1">Myosin heavy fast skeletal muscle</fullName>
    </submittedName>
</protein>
<dbReference type="InterPro" id="IPR001878">
    <property type="entry name" value="Znf_CCHC"/>
</dbReference>